<keyword evidence="13" id="KW-0479">Metal-binding</keyword>
<dbReference type="PANTHER" id="PTHR38096:SF1">
    <property type="entry name" value="ENTEROBACTIN SYNTHASE COMPONENT D"/>
    <property type="match status" value="1"/>
</dbReference>
<evidence type="ECO:0000256" key="3">
    <source>
        <dbReference type="ARBA" id="ARBA00008342"/>
    </source>
</evidence>
<evidence type="ECO:0000259" key="14">
    <source>
        <dbReference type="Pfam" id="PF01648"/>
    </source>
</evidence>
<sequence length="238" mass="27791">MSDYLYIPESLCKLIFEISKPTLFKMPFYCYGLDLSKTLHLHIDQQLDHPQKIAQAHPKRQHEYLCGRILAQAVLKHHFGLNRPITSMQEHLPIWPTHVLGSISHSQNKLIVALSDKASYLGIDIEHWVTSKFAQESAHLILTPSELELWKVKVSKFFDFSQFVSLIFSVKESLYKAVYPIAKQYIDFLEAFVVDIDFENKKLTLAFTSEIQQRYQLLERYDGGWKVEQDCILTWVFP</sequence>
<keyword evidence="7" id="KW-0259">Enterobactin biosynthesis</keyword>
<dbReference type="AlphaFoldDB" id="A0A0B2UEU3"/>
<evidence type="ECO:0000256" key="9">
    <source>
        <dbReference type="ARBA" id="ARBA00031996"/>
    </source>
</evidence>
<evidence type="ECO:0000256" key="8">
    <source>
        <dbReference type="ARBA" id="ARBA00029894"/>
    </source>
</evidence>
<dbReference type="InterPro" id="IPR003542">
    <property type="entry name" value="Enbac_synth_compD-like"/>
</dbReference>
<evidence type="ECO:0000256" key="1">
    <source>
        <dbReference type="ARBA" id="ARBA00003937"/>
    </source>
</evidence>
<feature type="domain" description="4'-phosphopantetheinyl transferase" evidence="14">
    <location>
        <begin position="121"/>
        <end position="215"/>
    </location>
</feature>
<dbReference type="Gene3D" id="3.90.470.20">
    <property type="entry name" value="4'-phosphopantetheinyl transferase domain"/>
    <property type="match status" value="1"/>
</dbReference>
<dbReference type="UniPathway" id="UPA00017"/>
<feature type="binding site" evidence="13">
    <location>
        <position position="126"/>
    </location>
    <ligand>
        <name>Mg(2+)</name>
        <dbReference type="ChEBI" id="CHEBI:18420"/>
    </ligand>
</feature>
<feature type="binding site" evidence="12">
    <location>
        <position position="176"/>
    </location>
    <ligand>
        <name>CoA</name>
        <dbReference type="ChEBI" id="CHEBI:57287"/>
    </ligand>
</feature>
<evidence type="ECO:0000256" key="4">
    <source>
        <dbReference type="ARBA" id="ARBA00011503"/>
    </source>
</evidence>
<keyword evidence="6" id="KW-0808">Transferase</keyword>
<evidence type="ECO:0000259" key="15">
    <source>
        <dbReference type="Pfam" id="PF17837"/>
    </source>
</evidence>
<comment type="pathway">
    <text evidence="2">Siderophore biosynthesis; enterobactin biosynthesis.</text>
</comment>
<evidence type="ECO:0000256" key="7">
    <source>
        <dbReference type="ARBA" id="ARBA00023191"/>
    </source>
</evidence>
<comment type="catalytic activity">
    <reaction evidence="11">
        <text>apo-[peptidyl-carrier protein] + CoA = holo-[peptidyl-carrier protein] + adenosine 3',5'-bisphosphate + H(+)</text>
        <dbReference type="Rhea" id="RHEA:46228"/>
        <dbReference type="Rhea" id="RHEA-COMP:11479"/>
        <dbReference type="Rhea" id="RHEA-COMP:11480"/>
        <dbReference type="ChEBI" id="CHEBI:15378"/>
        <dbReference type="ChEBI" id="CHEBI:29999"/>
        <dbReference type="ChEBI" id="CHEBI:57287"/>
        <dbReference type="ChEBI" id="CHEBI:58343"/>
        <dbReference type="ChEBI" id="CHEBI:64479"/>
    </reaction>
</comment>
<dbReference type="GO" id="GO:0009366">
    <property type="term" value="C:enterobactin synthetase complex"/>
    <property type="evidence" value="ECO:0007669"/>
    <property type="project" value="InterPro"/>
</dbReference>
<comment type="caution">
    <text evidence="16">The sequence shown here is derived from an EMBL/GenBank/DDBJ whole genome shotgun (WGS) entry which is preliminary data.</text>
</comment>
<dbReference type="Pfam" id="PF17837">
    <property type="entry name" value="4PPT_N"/>
    <property type="match status" value="1"/>
</dbReference>
<comment type="catalytic activity">
    <reaction evidence="10">
        <text>apo-[aryl-carrier protein] + CoA = holo-[aryl-carrier protein] + adenosine 3',5'-bisphosphate + H(+)</text>
        <dbReference type="Rhea" id="RHEA:48404"/>
        <dbReference type="Rhea" id="RHEA-COMP:15903"/>
        <dbReference type="Rhea" id="RHEA-COMP:17557"/>
        <dbReference type="ChEBI" id="CHEBI:15378"/>
        <dbReference type="ChEBI" id="CHEBI:29999"/>
        <dbReference type="ChEBI" id="CHEBI:57287"/>
        <dbReference type="ChEBI" id="CHEBI:58343"/>
        <dbReference type="ChEBI" id="CHEBI:64479"/>
    </reaction>
</comment>
<protein>
    <recommendedName>
        <fullName evidence="5">Enterobactin synthase component D</fullName>
    </recommendedName>
    <alternativeName>
        <fullName evidence="8">4'-phosphopantetheinyl transferase EntD</fullName>
    </alternativeName>
    <alternativeName>
        <fullName evidence="9">Enterochelin synthase D</fullName>
    </alternativeName>
</protein>
<feature type="binding site" evidence="13">
    <location>
        <position position="124"/>
    </location>
    <ligand>
        <name>Mg(2+)</name>
        <dbReference type="ChEBI" id="CHEBI:18420"/>
    </ligand>
</feature>
<dbReference type="InterPro" id="IPR008278">
    <property type="entry name" value="4-PPantetheinyl_Trfase_dom"/>
</dbReference>
<accession>A0A0B2UEU3</accession>
<dbReference type="InterPro" id="IPR037143">
    <property type="entry name" value="4-PPantetheinyl_Trfase_dom_sf"/>
</dbReference>
<proteinExistence type="inferred from homology"/>
<evidence type="ECO:0000256" key="13">
    <source>
        <dbReference type="PIRSR" id="PIRSR603542-2"/>
    </source>
</evidence>
<comment type="subunit">
    <text evidence="4">EntB, EntD, EntE, and EntF form a multienzyme complex called enterobactin synthase.</text>
</comment>
<dbReference type="GO" id="GO:0000287">
    <property type="term" value="F:magnesium ion binding"/>
    <property type="evidence" value="ECO:0007669"/>
    <property type="project" value="InterPro"/>
</dbReference>
<dbReference type="Proteomes" id="UP000031012">
    <property type="component" value="Unassembled WGS sequence"/>
</dbReference>
<evidence type="ECO:0000256" key="11">
    <source>
        <dbReference type="ARBA" id="ARBA00049191"/>
    </source>
</evidence>
<evidence type="ECO:0000256" key="6">
    <source>
        <dbReference type="ARBA" id="ARBA00022679"/>
    </source>
</evidence>
<name>A0A0B2UEU3_9GAMM</name>
<dbReference type="GO" id="GO:0009239">
    <property type="term" value="P:enterobactin biosynthetic process"/>
    <property type="evidence" value="ECO:0007669"/>
    <property type="project" value="UniProtKB-UniPathway"/>
</dbReference>
<comment type="similarity">
    <text evidence="3">Belongs to the P-Pant transferase superfamily. EntD family.</text>
</comment>
<dbReference type="PANTHER" id="PTHR38096">
    <property type="entry name" value="ENTEROBACTIN SYNTHASE COMPONENT D"/>
    <property type="match status" value="1"/>
</dbReference>
<comment type="cofactor">
    <cofactor evidence="13">
        <name>Mg(2+)</name>
        <dbReference type="ChEBI" id="CHEBI:18420"/>
    </cofactor>
</comment>
<dbReference type="GO" id="GO:0005886">
    <property type="term" value="C:plasma membrane"/>
    <property type="evidence" value="ECO:0007669"/>
    <property type="project" value="TreeGrafter"/>
</dbReference>
<keyword evidence="13" id="KW-0460">Magnesium</keyword>
<feature type="binding site" evidence="12">
    <location>
        <position position="124"/>
    </location>
    <ligand>
        <name>CoA</name>
        <dbReference type="ChEBI" id="CHEBI:57287"/>
    </ligand>
</feature>
<feature type="binding site" evidence="12">
    <location>
        <begin position="104"/>
        <end position="105"/>
    </location>
    <ligand>
        <name>CoA</name>
        <dbReference type="ChEBI" id="CHEBI:57287"/>
    </ligand>
</feature>
<dbReference type="SUPFAM" id="SSF56214">
    <property type="entry name" value="4'-phosphopantetheinyl transferase"/>
    <property type="match status" value="1"/>
</dbReference>
<dbReference type="GO" id="GO:0008897">
    <property type="term" value="F:holo-[acyl-carrier-protein] synthase activity"/>
    <property type="evidence" value="ECO:0007669"/>
    <property type="project" value="InterPro"/>
</dbReference>
<evidence type="ECO:0000256" key="10">
    <source>
        <dbReference type="ARBA" id="ARBA00049176"/>
    </source>
</evidence>
<feature type="binding site" evidence="13">
    <location>
        <position position="125"/>
    </location>
    <ligand>
        <name>Mg(2+)</name>
        <dbReference type="ChEBI" id="CHEBI:18420"/>
    </ligand>
</feature>
<dbReference type="EMBL" id="JHQK01000004">
    <property type="protein sequence ID" value="KHN67465.1"/>
    <property type="molecule type" value="Genomic_DNA"/>
</dbReference>
<evidence type="ECO:0000313" key="16">
    <source>
        <dbReference type="EMBL" id="KHN67465.1"/>
    </source>
</evidence>
<evidence type="ECO:0000313" key="17">
    <source>
        <dbReference type="Proteomes" id="UP000031012"/>
    </source>
</evidence>
<feature type="binding site" evidence="12">
    <location>
        <position position="68"/>
    </location>
    <ligand>
        <name>CoA</name>
        <dbReference type="ChEBI" id="CHEBI:57287"/>
    </ligand>
</feature>
<reference evidence="16 17" key="1">
    <citation type="submission" date="2014-03" db="EMBL/GenBank/DDBJ databases">
        <title>Genome sequence of the diesel-degrader and plant-growth promoter Acinetobacter oleivorans PF-1 isolated from the roots of poplar tree.</title>
        <authorList>
            <person name="Gkorezis P."/>
            <person name="van Hamme J."/>
            <person name="Rineau F."/>
            <person name="Vangronsveld J."/>
            <person name="Francetti A."/>
        </authorList>
    </citation>
    <scope>NUCLEOTIDE SEQUENCE [LARGE SCALE GENOMIC DNA]</scope>
    <source>
        <strain evidence="16 17">PF1</strain>
    </source>
</reference>
<evidence type="ECO:0000256" key="5">
    <source>
        <dbReference type="ARBA" id="ARBA00019087"/>
    </source>
</evidence>
<dbReference type="Pfam" id="PF01648">
    <property type="entry name" value="ACPS"/>
    <property type="match status" value="1"/>
</dbReference>
<gene>
    <name evidence="16" type="ORF">DH17_12405</name>
</gene>
<evidence type="ECO:0000256" key="12">
    <source>
        <dbReference type="PIRSR" id="PIRSR603542-1"/>
    </source>
</evidence>
<feature type="binding site" evidence="12">
    <location>
        <position position="172"/>
    </location>
    <ligand>
        <name>CoA</name>
        <dbReference type="ChEBI" id="CHEBI:57287"/>
    </ligand>
</feature>
<feature type="domain" description="4'-phosphopantetheinyl transferase N-terminal" evidence="15">
    <location>
        <begin position="51"/>
        <end position="114"/>
    </location>
</feature>
<organism evidence="16 17">
    <name type="scientific">Acinetobacter oleivorans</name>
    <dbReference type="NCBI Taxonomy" id="1148157"/>
    <lineage>
        <taxon>Bacteria</taxon>
        <taxon>Pseudomonadati</taxon>
        <taxon>Pseudomonadota</taxon>
        <taxon>Gammaproteobacteria</taxon>
        <taxon>Moraxellales</taxon>
        <taxon>Moraxellaceae</taxon>
        <taxon>Acinetobacter</taxon>
    </lineage>
</organism>
<dbReference type="PRINTS" id="PR01399">
    <property type="entry name" value="ENTSNTHTASED"/>
</dbReference>
<feature type="binding site" evidence="12">
    <location>
        <position position="60"/>
    </location>
    <ligand>
        <name>CoA</name>
        <dbReference type="ChEBI" id="CHEBI:57287"/>
    </ligand>
</feature>
<evidence type="ECO:0000256" key="2">
    <source>
        <dbReference type="ARBA" id="ARBA00004993"/>
    </source>
</evidence>
<comment type="function">
    <text evidence="1">Involved in the biosynthesis of the siderophore enterobactin (enterochelin), which is a macrocyclic trimeric lactone of N-(2,3-dihydroxybenzoyl)-serine. The serine trilactone serves as a scaffolding for the three catechol functionalities that provide hexadentate coordination for the tightly ligated iron(2+) atoms. Plays an essential role in the assembly of the enterobactin by catalyzing the transfer of the 4'-phosphopantetheine (Ppant) moiety from coenzyme A to the apo-domains of both EntB (ArCP domain) and EntF (PCP domain) to yield their holo-forms which make them competent for the activation of 2,3-dihydroxybenzoate (DHB) and L-serine, respectively.</text>
</comment>
<dbReference type="InterPro" id="IPR041354">
    <property type="entry name" value="4PPT_N"/>
</dbReference>